<comment type="caution">
    <text evidence="3">The sequence shown here is derived from an EMBL/GenBank/DDBJ whole genome shotgun (WGS) entry which is preliminary data.</text>
</comment>
<dbReference type="RefSeq" id="WP_259050973.1">
    <property type="nucleotide sequence ID" value="NZ_JANUCQ010000002.1"/>
</dbReference>
<feature type="domain" description="Endonuclease GajA/Old nuclease/RecF-like AAA" evidence="1">
    <location>
        <begin position="1"/>
        <end position="394"/>
    </location>
</feature>
<name>A0ABT2EVI4_METVO</name>
<dbReference type="EMBL" id="JANUCQ010000002">
    <property type="protein sequence ID" value="MCS3921968.1"/>
    <property type="molecule type" value="Genomic_DNA"/>
</dbReference>
<proteinExistence type="predicted"/>
<dbReference type="SUPFAM" id="SSF52540">
    <property type="entry name" value="P-loop containing nucleoside triphosphate hydrolases"/>
    <property type="match status" value="1"/>
</dbReference>
<evidence type="ECO:0000313" key="3">
    <source>
        <dbReference type="EMBL" id="MCS3921968.1"/>
    </source>
</evidence>
<accession>A0ABT2EVI4</accession>
<dbReference type="Pfam" id="PF13175">
    <property type="entry name" value="AAA_15"/>
    <property type="match status" value="1"/>
</dbReference>
<feature type="domain" description="OLD protein-like TOPRIM" evidence="2">
    <location>
        <begin position="441"/>
        <end position="506"/>
    </location>
</feature>
<dbReference type="PANTHER" id="PTHR43581:SF4">
    <property type="entry name" value="ATP_GTP PHOSPHATASE"/>
    <property type="match status" value="1"/>
</dbReference>
<keyword evidence="4" id="KW-1185">Reference proteome</keyword>
<dbReference type="InterPro" id="IPR041685">
    <property type="entry name" value="AAA_GajA/Old/RecF-like"/>
</dbReference>
<evidence type="ECO:0000259" key="1">
    <source>
        <dbReference type="Pfam" id="PF13175"/>
    </source>
</evidence>
<evidence type="ECO:0000313" key="4">
    <source>
        <dbReference type="Proteomes" id="UP001140258"/>
    </source>
</evidence>
<organism evidence="3 4">
    <name type="scientific">Methanococcus voltae PS</name>
    <dbReference type="NCBI Taxonomy" id="523842"/>
    <lineage>
        <taxon>Archaea</taxon>
        <taxon>Methanobacteriati</taxon>
        <taxon>Methanobacteriota</taxon>
        <taxon>Methanomada group</taxon>
        <taxon>Methanococci</taxon>
        <taxon>Methanococcales</taxon>
        <taxon>Methanococcaceae</taxon>
        <taxon>Methanococcus</taxon>
    </lineage>
</organism>
<reference evidence="3" key="1">
    <citation type="submission" date="2022-08" db="EMBL/GenBank/DDBJ databases">
        <title>Genomic Encyclopedia of Type Strains, Phase V (KMG-V): Genome sequencing to study the core and pangenomes of soil and plant-associated prokaryotes.</title>
        <authorList>
            <person name="Whitman W."/>
        </authorList>
    </citation>
    <scope>NUCLEOTIDE SEQUENCE</scope>
    <source>
        <strain evidence="3">PS</strain>
    </source>
</reference>
<keyword evidence="3" id="KW-0540">Nuclease</keyword>
<dbReference type="Proteomes" id="UP001140258">
    <property type="component" value="Unassembled WGS sequence"/>
</dbReference>
<evidence type="ECO:0000259" key="2">
    <source>
        <dbReference type="Pfam" id="PF20469"/>
    </source>
</evidence>
<dbReference type="Pfam" id="PF20469">
    <property type="entry name" value="OLD-like_TOPRIM"/>
    <property type="match status" value="1"/>
</dbReference>
<dbReference type="PANTHER" id="PTHR43581">
    <property type="entry name" value="ATP/GTP PHOSPHATASE"/>
    <property type="match status" value="1"/>
</dbReference>
<dbReference type="InterPro" id="IPR027417">
    <property type="entry name" value="P-loop_NTPase"/>
</dbReference>
<sequence length="657" mass="76002">MLLDSVHIKNYKSIEDLELNFKNNCTILLGINGSGKSNILDAICCASSRYARIVNYDRDCNKNARRKMKPIEITYYYKLTKESSFYDYLVSKNIVGVDPFLDKVYCTNKLTIENGKTYDYTYKFNQEFIEKIAINNTYDPANKIFNPVTVFDPSKNTVKMFMNGQSNTEYIKTEMIDEELEGIVSEFKDTIKGLGPLNVNYWTREPQYLLIGDVKVVDMRNNIEHNMPLRNILYIYGKKELGFNNDETENLEKLKNALNLIMNDETEKKTCKVCLTKLINEHLAEVWPNHTTYLDIDIEGIGENAVFKFTVKDKGLDNNYYKMNERSDGYKQFMSILLSISTGNLCDKFKNSILVIDEPEKGLHISAIEYLRNELIRISKNNNVIISTHSPYIADKNKLNRHIKVHKESGKTRIEYISKDDPLCDEVIYQALGTSILNIVSENVIVFEGLTDAEVFNCMTTKLKENDFDIADITAINAEGATNVHQYIKHLKNNKIIQSYVFLDSDKAGKSAMKKIKEDTLEYSSRCFSITDVLNYSFGESKEEVKKIPNKNRELEDMLPVEKVLEIASKIFEQDFKEKYNKNSTNTLLDQIKHLCVSNNVYDNNKTNLKIMICRNVCKDIKDNDMEYLDKNYPLYVKYVKNIHNILKSQGLNNKNK</sequence>
<dbReference type="InterPro" id="IPR034139">
    <property type="entry name" value="TOPRIM_OLD"/>
</dbReference>
<dbReference type="GO" id="GO:0004519">
    <property type="term" value="F:endonuclease activity"/>
    <property type="evidence" value="ECO:0007669"/>
    <property type="project" value="UniProtKB-KW"/>
</dbReference>
<keyword evidence="3" id="KW-0378">Hydrolase</keyword>
<dbReference type="InterPro" id="IPR051396">
    <property type="entry name" value="Bact_Antivir_Def_Nuclease"/>
</dbReference>
<dbReference type="Gene3D" id="3.40.50.300">
    <property type="entry name" value="P-loop containing nucleotide triphosphate hydrolases"/>
    <property type="match status" value="1"/>
</dbReference>
<protein>
    <submittedName>
        <fullName evidence="3">ATP-dependent endonuclease of OLD family</fullName>
    </submittedName>
</protein>
<keyword evidence="3" id="KW-0255">Endonuclease</keyword>
<gene>
    <name evidence="3" type="ORF">M2325_000653</name>
</gene>